<name>A0A101LWN3_PICGL</name>
<evidence type="ECO:0000313" key="2">
    <source>
        <dbReference type="EMBL" id="KUM46704.1"/>
    </source>
</evidence>
<protein>
    <submittedName>
        <fullName evidence="2">Uncharacterized protein</fullName>
    </submittedName>
</protein>
<comment type="caution">
    <text evidence="2">The sequence shown here is derived from an EMBL/GenBank/DDBJ whole genome shotgun (WGS) entry which is preliminary data.</text>
</comment>
<gene>
    <name evidence="2" type="ORF">ABT39_MTgene1384</name>
</gene>
<evidence type="ECO:0000256" key="1">
    <source>
        <dbReference type="SAM" id="MobiDB-lite"/>
    </source>
</evidence>
<accession>A0A101LWN3</accession>
<geneLocation type="mitochondrion" evidence="2"/>
<dbReference type="EMBL" id="LKAM01000010">
    <property type="protein sequence ID" value="KUM46704.1"/>
    <property type="molecule type" value="Genomic_DNA"/>
</dbReference>
<organism evidence="2">
    <name type="scientific">Picea glauca</name>
    <name type="common">White spruce</name>
    <name type="synonym">Pinus glauca</name>
    <dbReference type="NCBI Taxonomy" id="3330"/>
    <lineage>
        <taxon>Eukaryota</taxon>
        <taxon>Viridiplantae</taxon>
        <taxon>Streptophyta</taxon>
        <taxon>Embryophyta</taxon>
        <taxon>Tracheophyta</taxon>
        <taxon>Spermatophyta</taxon>
        <taxon>Pinopsida</taxon>
        <taxon>Pinidae</taxon>
        <taxon>Conifers I</taxon>
        <taxon>Pinales</taxon>
        <taxon>Pinaceae</taxon>
        <taxon>Picea</taxon>
    </lineage>
</organism>
<feature type="compositionally biased region" description="Basic residues" evidence="1">
    <location>
        <begin position="69"/>
        <end position="78"/>
    </location>
</feature>
<keyword evidence="2" id="KW-0496">Mitochondrion</keyword>
<reference evidence="2" key="1">
    <citation type="journal article" date="2015" name="Genome Biol. Evol.">
        <title>Organellar Genomes of White Spruce (Picea glauca): Assembly and Annotation.</title>
        <authorList>
            <person name="Jackman S.D."/>
            <person name="Warren R.L."/>
            <person name="Gibb E.A."/>
            <person name="Vandervalk B.P."/>
            <person name="Mohamadi H."/>
            <person name="Chu J."/>
            <person name="Raymond A."/>
            <person name="Pleasance S."/>
            <person name="Coope R."/>
            <person name="Wildung M.R."/>
            <person name="Ritland C.E."/>
            <person name="Bousquet J."/>
            <person name="Jones S.J."/>
            <person name="Bohlmann J."/>
            <person name="Birol I."/>
        </authorList>
    </citation>
    <scope>NUCLEOTIDE SEQUENCE [LARGE SCALE GENOMIC DNA]</scope>
    <source>
        <tissue evidence="2">Flushing bud</tissue>
    </source>
</reference>
<dbReference type="AlphaFoldDB" id="A0A101LWN3"/>
<sequence length="78" mass="9178">MLAYYSHGFYYLRYIWMHFFRTSSFVKVGSGVLALPLMWESPCLIEKDPYLLELAKRRKDARGDEISSTKRRGNPSLI</sequence>
<proteinExistence type="predicted"/>
<feature type="region of interest" description="Disordered" evidence="1">
    <location>
        <begin position="59"/>
        <end position="78"/>
    </location>
</feature>